<sequence>MIPNSAIDNEKEKTNSCFENLKKDRWHVHSHDQHQEVQNTSFEDYTQSEYSKEESTNVERSHPQESFTDNSCSHVSQKFISPWEKWLIEKEKQKREQLHKERAKKTLENVTQIDMEHMKQQKKIKESENTFRWIQGKNLAEKLRIQQERERLKAAMQEEARKKLEMSEKAKKNFTAWLQKKKEEAKATKMAEAEHKKEEEEKKKKKQALAEEKYNEWYKRAMKTQVKPATNGMGYLSGKLTGKKMTC</sequence>
<dbReference type="EMBL" id="CAHIKZ030003900">
    <property type="protein sequence ID" value="CAE1305221.1"/>
    <property type="molecule type" value="Genomic_DNA"/>
</dbReference>
<name>A0A812DKI1_ACAPH</name>
<evidence type="ECO:0000313" key="4">
    <source>
        <dbReference type="Proteomes" id="UP000597762"/>
    </source>
</evidence>
<feature type="domain" description="Coiled-coil" evidence="2">
    <location>
        <begin position="81"/>
        <end position="241"/>
    </location>
</feature>
<accession>A0A812DKI1</accession>
<dbReference type="AlphaFoldDB" id="A0A812DKI1"/>
<evidence type="ECO:0000256" key="1">
    <source>
        <dbReference type="SAM" id="MobiDB-lite"/>
    </source>
</evidence>
<feature type="region of interest" description="Disordered" evidence="1">
    <location>
        <begin position="29"/>
        <end position="73"/>
    </location>
</feature>
<comment type="caution">
    <text evidence="3">The sequence shown here is derived from an EMBL/GenBank/DDBJ whole genome shotgun (WGS) entry which is preliminary data.</text>
</comment>
<feature type="compositionally biased region" description="Polar residues" evidence="1">
    <location>
        <begin position="36"/>
        <end position="49"/>
    </location>
</feature>
<evidence type="ECO:0000313" key="3">
    <source>
        <dbReference type="EMBL" id="CAE1305221.1"/>
    </source>
</evidence>
<keyword evidence="4" id="KW-1185">Reference proteome</keyword>
<feature type="region of interest" description="Disordered" evidence="1">
    <location>
        <begin position="184"/>
        <end position="206"/>
    </location>
</feature>
<gene>
    <name evidence="3" type="ORF">SPHA_57703</name>
</gene>
<proteinExistence type="predicted"/>
<organism evidence="3 4">
    <name type="scientific">Acanthosepion pharaonis</name>
    <name type="common">Pharaoh cuttlefish</name>
    <name type="synonym">Sepia pharaonis</name>
    <dbReference type="NCBI Taxonomy" id="158019"/>
    <lineage>
        <taxon>Eukaryota</taxon>
        <taxon>Metazoa</taxon>
        <taxon>Spiralia</taxon>
        <taxon>Lophotrochozoa</taxon>
        <taxon>Mollusca</taxon>
        <taxon>Cephalopoda</taxon>
        <taxon>Coleoidea</taxon>
        <taxon>Decapodiformes</taxon>
        <taxon>Sepiida</taxon>
        <taxon>Sepiina</taxon>
        <taxon>Sepiidae</taxon>
        <taxon>Acanthosepion</taxon>
    </lineage>
</organism>
<dbReference type="InterPro" id="IPR045323">
    <property type="entry name" value="CCDC34"/>
</dbReference>
<dbReference type="PANTHER" id="PTHR23247">
    <property type="entry name" value="NY-REN-41 ANTIGEN L15 -RELATED"/>
    <property type="match status" value="1"/>
</dbReference>
<reference evidence="3" key="1">
    <citation type="submission" date="2021-01" db="EMBL/GenBank/DDBJ databases">
        <authorList>
            <person name="Li R."/>
            <person name="Bekaert M."/>
        </authorList>
    </citation>
    <scope>NUCLEOTIDE SEQUENCE</scope>
    <source>
        <strain evidence="3">Farmed</strain>
    </source>
</reference>
<feature type="compositionally biased region" description="Basic and acidic residues" evidence="1">
    <location>
        <begin position="50"/>
        <end position="63"/>
    </location>
</feature>
<evidence type="ECO:0000259" key="2">
    <source>
        <dbReference type="Pfam" id="PF13904"/>
    </source>
</evidence>
<dbReference type="Pfam" id="PF13904">
    <property type="entry name" value="CCDC34"/>
    <property type="match status" value="1"/>
</dbReference>
<dbReference type="PANTHER" id="PTHR23247:SF2">
    <property type="entry name" value="COILED-COIL DOMAIN-CONTAINING PROTEIN 34"/>
    <property type="match status" value="1"/>
</dbReference>
<dbReference type="Proteomes" id="UP000597762">
    <property type="component" value="Unassembled WGS sequence"/>
</dbReference>
<feature type="compositionally biased region" description="Polar residues" evidence="1">
    <location>
        <begin position="64"/>
        <end position="73"/>
    </location>
</feature>
<dbReference type="InterPro" id="IPR025259">
    <property type="entry name" value="CCDC34/181"/>
</dbReference>
<protein>
    <submittedName>
        <fullName evidence="3">CCDC34</fullName>
    </submittedName>
</protein>